<sequence length="700" mass="80562">MSENISYVLKTKRTGNTPKVAGIFGSSKKSGESKPGSAGIPNAFLRKVQFMEKYPQSLRDYIKKCFAQCVNDQARDIVSAKLIETINEVSANGMINQHNWISQPLVTAVEKEPTPPPPPPPEKNPSFPSAGTSHAPGQAFSSSFMSQHNQPPPPPPPPPSQQQQIQQQGPPNYGYPYYPPPPPPPPHSQHQQQQHQQQQQQGYGYQSSSYGYPPYQNQYPPSEHAQPLPLQPPPPPPRQPQQQQPFHDDQQQEGYIPPPPPPQNYSQYQQNQYNSYAQPPYQYQQPQQYEYQQPQPSNYNNNNFNSNYNNNQQNNNKFNYNNMNNEDNENNNNSYNNNNFNNRQSNTASFAPGQNIPKTTLKPPPISATWSNSSNYQKQSSNQNQNQSQLQTPPKSPKSFEMKSPKQIQKENQKNKKNKNKGKQNSFFSNTQQNDKNSNLSHIQRIQMQMNEGETSMDDLTSKRIVGTSTKLEKEYLRLAGDELDPSMFRPLHILKESFEYCLKKFNDNNDYEYISEQLRSIRQDLKVQHIEDQFSVAVYETHARLAIQNDDWGNFNQSMEPLELFYKKGLGEFDHTCEFYCYRILYLVGVDDLAGLYAFIPRIEAPVLESKDVQFALKVWKIASSGEWMRFFRKMRKAPPLVAGVMSIKARSFRFQALRCTIKGFRPPTMETYRTFLCFDDDEATRNFLVDEEITIPEK</sequence>
<dbReference type="PANTHER" id="PTHR12436">
    <property type="entry name" value="80 KDA MCM3-ASSOCIATED PROTEIN"/>
    <property type="match status" value="1"/>
</dbReference>
<reference evidence="3" key="1">
    <citation type="submission" date="2016-10" db="EMBL/GenBank/DDBJ databases">
        <authorList>
            <person name="Benchimol M."/>
            <person name="Almeida L.G."/>
            <person name="Vasconcelos A.T."/>
            <person name="Perreira-Neves A."/>
            <person name="Rosa I.A."/>
            <person name="Tasca T."/>
            <person name="Bogo M.R."/>
            <person name="de Souza W."/>
        </authorList>
    </citation>
    <scope>NUCLEOTIDE SEQUENCE [LARGE SCALE GENOMIC DNA]</scope>
    <source>
        <strain evidence="3">K</strain>
    </source>
</reference>
<feature type="compositionally biased region" description="Pro residues" evidence="1">
    <location>
        <begin position="229"/>
        <end position="239"/>
    </location>
</feature>
<dbReference type="PANTHER" id="PTHR12436:SF4">
    <property type="entry name" value="LEUKOCYTE RECEPTOR CLUSTER MEMBER 8"/>
    <property type="match status" value="1"/>
</dbReference>
<feature type="compositionally biased region" description="Polar residues" evidence="1">
    <location>
        <begin position="426"/>
        <end position="437"/>
    </location>
</feature>
<evidence type="ECO:0000313" key="3">
    <source>
        <dbReference type="EMBL" id="OHT00270.1"/>
    </source>
</evidence>
<dbReference type="InterPro" id="IPR045107">
    <property type="entry name" value="SAC3/GANP/THP3"/>
</dbReference>
<dbReference type="GeneID" id="94843555"/>
<dbReference type="AlphaFoldDB" id="A0A1J4JRV7"/>
<accession>A0A1J4JRV7</accession>
<dbReference type="Pfam" id="PF03399">
    <property type="entry name" value="SAC3_GANP"/>
    <property type="match status" value="1"/>
</dbReference>
<feature type="compositionally biased region" description="Basic and acidic residues" evidence="1">
    <location>
        <begin position="398"/>
        <end position="414"/>
    </location>
</feature>
<feature type="compositionally biased region" description="Low complexity" evidence="1">
    <location>
        <begin position="284"/>
        <end position="346"/>
    </location>
</feature>
<dbReference type="GO" id="GO:0005634">
    <property type="term" value="C:nucleus"/>
    <property type="evidence" value="ECO:0007669"/>
    <property type="project" value="TreeGrafter"/>
</dbReference>
<feature type="compositionally biased region" description="Low complexity" evidence="1">
    <location>
        <begin position="161"/>
        <end position="176"/>
    </location>
</feature>
<name>A0A1J4JRV7_9EUKA</name>
<evidence type="ECO:0000313" key="4">
    <source>
        <dbReference type="Proteomes" id="UP000179807"/>
    </source>
</evidence>
<feature type="region of interest" description="Disordered" evidence="1">
    <location>
        <begin position="284"/>
        <end position="437"/>
    </location>
</feature>
<dbReference type="Gene3D" id="1.25.40.990">
    <property type="match status" value="1"/>
</dbReference>
<organism evidence="3 4">
    <name type="scientific">Tritrichomonas foetus</name>
    <dbReference type="NCBI Taxonomy" id="1144522"/>
    <lineage>
        <taxon>Eukaryota</taxon>
        <taxon>Metamonada</taxon>
        <taxon>Parabasalia</taxon>
        <taxon>Tritrichomonadida</taxon>
        <taxon>Tritrichomonadidae</taxon>
        <taxon>Tritrichomonas</taxon>
    </lineage>
</organism>
<dbReference type="VEuPathDB" id="TrichDB:TRFO_33051"/>
<proteinExistence type="predicted"/>
<dbReference type="OrthoDB" id="199574at2759"/>
<feature type="compositionally biased region" description="Pro residues" evidence="1">
    <location>
        <begin position="177"/>
        <end position="187"/>
    </location>
</feature>
<evidence type="ECO:0000259" key="2">
    <source>
        <dbReference type="Pfam" id="PF03399"/>
    </source>
</evidence>
<evidence type="ECO:0000256" key="1">
    <source>
        <dbReference type="SAM" id="MobiDB-lite"/>
    </source>
</evidence>
<feature type="region of interest" description="Disordered" evidence="1">
    <location>
        <begin position="109"/>
        <end position="268"/>
    </location>
</feature>
<feature type="compositionally biased region" description="Low complexity" evidence="1">
    <location>
        <begin position="371"/>
        <end position="389"/>
    </location>
</feature>
<comment type="caution">
    <text evidence="3">The sequence shown here is derived from an EMBL/GenBank/DDBJ whole genome shotgun (WGS) entry which is preliminary data.</text>
</comment>
<dbReference type="SUPFAM" id="SSF101447">
    <property type="entry name" value="Formin homology 2 domain (FH2 domain)"/>
    <property type="match status" value="1"/>
</dbReference>
<dbReference type="InterPro" id="IPR005062">
    <property type="entry name" value="SAC3/GANP/THP3_conserved"/>
</dbReference>
<gene>
    <name evidence="3" type="ORF">TRFO_33051</name>
</gene>
<feature type="compositionally biased region" description="Pro residues" evidence="1">
    <location>
        <begin position="150"/>
        <end position="160"/>
    </location>
</feature>
<dbReference type="RefSeq" id="XP_068353406.1">
    <property type="nucleotide sequence ID" value="XM_068508851.1"/>
</dbReference>
<feature type="compositionally biased region" description="Pro residues" evidence="1">
    <location>
        <begin position="114"/>
        <end position="123"/>
    </location>
</feature>
<dbReference type="EMBL" id="MLAK01000962">
    <property type="protein sequence ID" value="OHT00270.1"/>
    <property type="molecule type" value="Genomic_DNA"/>
</dbReference>
<feature type="compositionally biased region" description="Low complexity" evidence="1">
    <location>
        <begin position="188"/>
        <end position="228"/>
    </location>
</feature>
<keyword evidence="4" id="KW-1185">Reference proteome</keyword>
<protein>
    <recommendedName>
        <fullName evidence="2">SAC3/GANP/THP3 conserved domain-containing protein</fullName>
    </recommendedName>
</protein>
<dbReference type="Proteomes" id="UP000179807">
    <property type="component" value="Unassembled WGS sequence"/>
</dbReference>
<feature type="domain" description="SAC3/GANP/THP3 conserved" evidence="2">
    <location>
        <begin position="470"/>
        <end position="697"/>
    </location>
</feature>